<organism evidence="4 5">
    <name type="scientific">Sinanodonta woodiana</name>
    <name type="common">Chinese pond mussel</name>
    <name type="synonym">Anodonta woodiana</name>
    <dbReference type="NCBI Taxonomy" id="1069815"/>
    <lineage>
        <taxon>Eukaryota</taxon>
        <taxon>Metazoa</taxon>
        <taxon>Spiralia</taxon>
        <taxon>Lophotrochozoa</taxon>
        <taxon>Mollusca</taxon>
        <taxon>Bivalvia</taxon>
        <taxon>Autobranchia</taxon>
        <taxon>Heteroconchia</taxon>
        <taxon>Palaeoheterodonta</taxon>
        <taxon>Unionida</taxon>
        <taxon>Unionoidea</taxon>
        <taxon>Unionidae</taxon>
        <taxon>Unioninae</taxon>
        <taxon>Sinanodonta</taxon>
    </lineage>
</organism>
<dbReference type="Gene3D" id="3.30.70.270">
    <property type="match status" value="2"/>
</dbReference>
<dbReference type="GO" id="GO:0003824">
    <property type="term" value="F:catalytic activity"/>
    <property type="evidence" value="ECO:0007669"/>
    <property type="project" value="UniProtKB-KW"/>
</dbReference>
<evidence type="ECO:0000313" key="4">
    <source>
        <dbReference type="EMBL" id="KAL3875849.1"/>
    </source>
</evidence>
<dbReference type="CDD" id="cd09274">
    <property type="entry name" value="RNase_HI_RT_Ty3"/>
    <property type="match status" value="1"/>
</dbReference>
<dbReference type="InterPro" id="IPR054465">
    <property type="entry name" value="Integrase_p58-like_C"/>
</dbReference>
<dbReference type="Pfam" id="PF00078">
    <property type="entry name" value="RVT_1"/>
    <property type="match status" value="1"/>
</dbReference>
<dbReference type="Proteomes" id="UP001634394">
    <property type="component" value="Unassembled WGS sequence"/>
</dbReference>
<dbReference type="Pfam" id="PF17921">
    <property type="entry name" value="Integrase_H2C2"/>
    <property type="match status" value="1"/>
</dbReference>
<protein>
    <submittedName>
        <fullName evidence="4">Uncharacterized protein</fullName>
    </submittedName>
</protein>
<dbReference type="InterPro" id="IPR000477">
    <property type="entry name" value="RT_dom"/>
</dbReference>
<dbReference type="Gene3D" id="1.10.340.70">
    <property type="match status" value="1"/>
</dbReference>
<dbReference type="InterPro" id="IPR041577">
    <property type="entry name" value="RT_RNaseH_2"/>
</dbReference>
<dbReference type="Gene3D" id="3.10.10.10">
    <property type="entry name" value="HIV Type 1 Reverse Transcriptase, subunit A, domain 1"/>
    <property type="match status" value="1"/>
</dbReference>
<dbReference type="SUPFAM" id="SSF53098">
    <property type="entry name" value="Ribonuclease H-like"/>
    <property type="match status" value="1"/>
</dbReference>
<dbReference type="PROSITE" id="PS50994">
    <property type="entry name" value="INTEGRASE"/>
    <property type="match status" value="1"/>
</dbReference>
<sequence length="772" mass="87201">MEKTKARITAALYWSGMFGDIQRHCQTCDVCQKTARRTGKEGAPKVCPTIVSDPFVKIAMDIVGPLQRTKAGHKYILTIIDEATRYPEAIPLKDIEAKTVANALIGLFSRVGIPKVILTDQGTNFTSTLLKELYNMLNIKGITTSPYRTESNGNVERFNGTLKAVLKKLCSTNSEEWDVMLPYALFCYREVPHESTGFSPFELLYGWPVRGPIGILMDVFTGEGEMKMSVVEHVQSIRQQLAEVSELVKENLTECHKKVKSWHDKNATKREFWPEDEVLGLLPSDASKMKAHWKGPYRVIGKANDVNYKINVGGRRGQVTYHSNLLGKYKRAVLLSATVCDKFDGGGRIEFPLAEIESLDKISLNSRLTKEQRDQVRNVFAEFEHVLTSKPGKTNLITHNIRTTTDIPITQKPYRIPHAKRAEVRAIVAEMLQQELIRPSTSPWSSPVVLVQKKDGSLRLYELFEKLGNTKYISKLDMTKGYWQVPLSKEAQEKSDFVTPFGLYEFTIMPFGMKTSPATFSPMMDLLLSKLRGVASYFDDIIIYSETWEDHLHDLRAVLERLQENNLTVKPSKCDIGKDSIVCLGHIVGGGQIKPDEAKVKAMVDFPLPTTNKAVRSFLGMVGYYRKFIKNFAQLSAPLCMLIRKGQPNRVTWDENAVKSFSDLKNALVKARILINPVFERPFVLQTDASDVSIGAVLSQYNDNKDEHPIAYLSRKLLPREQNYSTIEKECLAIVWAVETLHYYLCGAPLSVETDHNPLTWLSQNKGKNNGF</sequence>
<dbReference type="Gene3D" id="3.10.20.370">
    <property type="match status" value="1"/>
</dbReference>
<evidence type="ECO:0000313" key="5">
    <source>
        <dbReference type="Proteomes" id="UP001634394"/>
    </source>
</evidence>
<comment type="caution">
    <text evidence="4">The sequence shown here is derived from an EMBL/GenBank/DDBJ whole genome shotgun (WGS) entry which is preliminary data.</text>
</comment>
<dbReference type="Pfam" id="PF17919">
    <property type="entry name" value="RT_RNaseH_2"/>
    <property type="match status" value="1"/>
</dbReference>
<dbReference type="InterPro" id="IPR001584">
    <property type="entry name" value="Integrase_cat-core"/>
</dbReference>
<dbReference type="AlphaFoldDB" id="A0ABD3WPD7"/>
<keyword evidence="5" id="KW-1185">Reference proteome</keyword>
<dbReference type="InterPro" id="IPR043502">
    <property type="entry name" value="DNA/RNA_pol_sf"/>
</dbReference>
<dbReference type="InterPro" id="IPR043128">
    <property type="entry name" value="Rev_trsase/Diguanyl_cyclase"/>
</dbReference>
<evidence type="ECO:0000259" key="2">
    <source>
        <dbReference type="PROSITE" id="PS50878"/>
    </source>
</evidence>
<dbReference type="EMBL" id="JBJQND010000005">
    <property type="protein sequence ID" value="KAL3875849.1"/>
    <property type="molecule type" value="Genomic_DNA"/>
</dbReference>
<feature type="domain" description="Integrase catalytic" evidence="3">
    <location>
        <begin position="50"/>
        <end position="208"/>
    </location>
</feature>
<feature type="domain" description="Reverse transcriptase" evidence="2">
    <location>
        <begin position="369"/>
        <end position="588"/>
    </location>
</feature>
<gene>
    <name evidence="4" type="ORF">ACJMK2_033760</name>
</gene>
<dbReference type="InterPro" id="IPR012337">
    <property type="entry name" value="RNaseH-like_sf"/>
</dbReference>
<evidence type="ECO:0000256" key="1">
    <source>
        <dbReference type="ARBA" id="ARBA00023268"/>
    </source>
</evidence>
<dbReference type="FunFam" id="3.30.420.10:FF:000032">
    <property type="entry name" value="Retrovirus-related Pol polyprotein from transposon 297-like Protein"/>
    <property type="match status" value="1"/>
</dbReference>
<dbReference type="Pfam" id="PF22938">
    <property type="entry name" value="Integrase_p58_C"/>
    <property type="match status" value="1"/>
</dbReference>
<dbReference type="PANTHER" id="PTHR37984">
    <property type="entry name" value="PROTEIN CBG26694"/>
    <property type="match status" value="1"/>
</dbReference>
<accession>A0ABD3WPD7</accession>
<dbReference type="InterPro" id="IPR050951">
    <property type="entry name" value="Retrovirus_Pol_polyprotein"/>
</dbReference>
<proteinExistence type="predicted"/>
<dbReference type="PANTHER" id="PTHR37984:SF5">
    <property type="entry name" value="PROTEIN NYNRIN-LIKE"/>
    <property type="match status" value="1"/>
</dbReference>
<dbReference type="InterPro" id="IPR041588">
    <property type="entry name" value="Integrase_H2C2"/>
</dbReference>
<keyword evidence="1" id="KW-0511">Multifunctional enzyme</keyword>
<dbReference type="PROSITE" id="PS50878">
    <property type="entry name" value="RT_POL"/>
    <property type="match status" value="1"/>
</dbReference>
<evidence type="ECO:0000259" key="3">
    <source>
        <dbReference type="PROSITE" id="PS50994"/>
    </source>
</evidence>
<dbReference type="GO" id="GO:0006259">
    <property type="term" value="P:DNA metabolic process"/>
    <property type="evidence" value="ECO:0007669"/>
    <property type="project" value="UniProtKB-ARBA"/>
</dbReference>
<reference evidence="4 5" key="1">
    <citation type="submission" date="2024-11" db="EMBL/GenBank/DDBJ databases">
        <title>Chromosome-level genome assembly of the freshwater bivalve Anodonta woodiana.</title>
        <authorList>
            <person name="Chen X."/>
        </authorList>
    </citation>
    <scope>NUCLEOTIDE SEQUENCE [LARGE SCALE GENOMIC DNA]</scope>
    <source>
        <strain evidence="4">MN2024</strain>
        <tissue evidence="4">Gills</tissue>
    </source>
</reference>
<name>A0ABD3WPD7_SINWO</name>
<dbReference type="FunFam" id="3.10.20.370:FF:000001">
    <property type="entry name" value="Retrovirus-related Pol polyprotein from transposon 17.6-like protein"/>
    <property type="match status" value="1"/>
</dbReference>
<dbReference type="SUPFAM" id="SSF56672">
    <property type="entry name" value="DNA/RNA polymerases"/>
    <property type="match status" value="1"/>
</dbReference>
<dbReference type="Gene3D" id="3.30.420.10">
    <property type="entry name" value="Ribonuclease H-like superfamily/Ribonuclease H"/>
    <property type="match status" value="1"/>
</dbReference>
<dbReference type="CDD" id="cd01647">
    <property type="entry name" value="RT_LTR"/>
    <property type="match status" value="1"/>
</dbReference>
<dbReference type="Pfam" id="PF00665">
    <property type="entry name" value="rve"/>
    <property type="match status" value="1"/>
</dbReference>
<dbReference type="FunFam" id="3.30.70.270:FF:000020">
    <property type="entry name" value="Transposon Tf2-6 polyprotein-like Protein"/>
    <property type="match status" value="1"/>
</dbReference>
<dbReference type="InterPro" id="IPR036397">
    <property type="entry name" value="RNaseH_sf"/>
</dbReference>